<evidence type="ECO:0000256" key="1">
    <source>
        <dbReference type="ARBA" id="ARBA00022723"/>
    </source>
</evidence>
<evidence type="ECO:0000256" key="2">
    <source>
        <dbReference type="ARBA" id="ARBA00022737"/>
    </source>
</evidence>
<feature type="domain" description="C2H2-type" evidence="7">
    <location>
        <begin position="483"/>
        <end position="510"/>
    </location>
</feature>
<dbReference type="PROSITE" id="PS00028">
    <property type="entry name" value="ZINC_FINGER_C2H2_1"/>
    <property type="match status" value="3"/>
</dbReference>
<evidence type="ECO:0000256" key="6">
    <source>
        <dbReference type="SAM" id="MobiDB-lite"/>
    </source>
</evidence>
<dbReference type="PANTHER" id="PTHR24379">
    <property type="entry name" value="KRAB AND ZINC FINGER DOMAIN-CONTAINING"/>
    <property type="match status" value="1"/>
</dbReference>
<feature type="compositionally biased region" description="Polar residues" evidence="6">
    <location>
        <begin position="351"/>
        <end position="369"/>
    </location>
</feature>
<organism evidence="8 9">
    <name type="scientific">Oedothorax gibbosus</name>
    <dbReference type="NCBI Taxonomy" id="931172"/>
    <lineage>
        <taxon>Eukaryota</taxon>
        <taxon>Metazoa</taxon>
        <taxon>Ecdysozoa</taxon>
        <taxon>Arthropoda</taxon>
        <taxon>Chelicerata</taxon>
        <taxon>Arachnida</taxon>
        <taxon>Araneae</taxon>
        <taxon>Araneomorphae</taxon>
        <taxon>Entelegynae</taxon>
        <taxon>Araneoidea</taxon>
        <taxon>Linyphiidae</taxon>
        <taxon>Erigoninae</taxon>
        <taxon>Oedothorax</taxon>
    </lineage>
</organism>
<keyword evidence="3 5" id="KW-0863">Zinc-finger</keyword>
<evidence type="ECO:0000256" key="4">
    <source>
        <dbReference type="ARBA" id="ARBA00022833"/>
    </source>
</evidence>
<reference evidence="8 9" key="1">
    <citation type="journal article" date="2022" name="Nat. Ecol. Evol.">
        <title>A masculinizing supergene underlies an exaggerated male reproductive morph in a spider.</title>
        <authorList>
            <person name="Hendrickx F."/>
            <person name="De Corte Z."/>
            <person name="Sonet G."/>
            <person name="Van Belleghem S.M."/>
            <person name="Kostlbacher S."/>
            <person name="Vangestel C."/>
        </authorList>
    </citation>
    <scope>NUCLEOTIDE SEQUENCE [LARGE SCALE GENOMIC DNA]</scope>
    <source>
        <strain evidence="8">W744_W776</strain>
    </source>
</reference>
<evidence type="ECO:0000313" key="8">
    <source>
        <dbReference type="EMBL" id="KAG8180666.1"/>
    </source>
</evidence>
<feature type="domain" description="C2H2-type" evidence="7">
    <location>
        <begin position="450"/>
        <end position="480"/>
    </location>
</feature>
<dbReference type="Proteomes" id="UP000827092">
    <property type="component" value="Unassembled WGS sequence"/>
</dbReference>
<dbReference type="EMBL" id="JAFNEN010000557">
    <property type="protein sequence ID" value="KAG8180666.1"/>
    <property type="molecule type" value="Genomic_DNA"/>
</dbReference>
<keyword evidence="9" id="KW-1185">Reference proteome</keyword>
<proteinExistence type="predicted"/>
<name>A0AAV6U9J1_9ARAC</name>
<protein>
    <recommendedName>
        <fullName evidence="7">C2H2-type domain-containing protein</fullName>
    </recommendedName>
</protein>
<dbReference type="GO" id="GO:0000977">
    <property type="term" value="F:RNA polymerase II transcription regulatory region sequence-specific DNA binding"/>
    <property type="evidence" value="ECO:0007669"/>
    <property type="project" value="TreeGrafter"/>
</dbReference>
<dbReference type="AlphaFoldDB" id="A0AAV6U9J1"/>
<gene>
    <name evidence="8" type="ORF">JTE90_020892</name>
</gene>
<evidence type="ECO:0000313" key="9">
    <source>
        <dbReference type="Proteomes" id="UP000827092"/>
    </source>
</evidence>
<sequence>MNITKKQCNGLRVHGPNTELVGTASVNVIPTKDGTPVKVKIEPLEPLEDQNLLKDVDRFTYWNRRSLGGIDMANSKLKLNINLKEKKNRDFNILNTKGLPWSFPNTTSENSDGNSQEQQTENAVSTSSKHSGETVQESNATERDARNTDALPLNNSGYISDFHSEDDECEIIHEICIAVTGVHTHIEQRHYLLEGNTHVECNEGTFPLTDIIFGDQSAVTNIQEDLPECDKSETSGEKYQETKTIQYTIDKLPTPSSILDAGSDSNFLSITSHTVKPPRNVRCFQQESIEIDKCNEEYIATDAKSGSRRKFTDTRRNLRSMLPDSQLTSNRDRTPSCLKNFSRSKSNSKRQQLNDQQAHQTTLDPVNVVPSNIDSDTEDIEQLLDDQPIRPFNQATSIYYMCDKCNADPFPTHQDLRRHKMTHGLCPLCPEEHFTTEAMVNHLQDCHGMFCCADCDAIFGDEGSLARHKISDHRHSRCYPKQFACTKCFRVYKTKGRFLLHLRTHTMVRNTCLECQKDFDETLTYHKRSSYFFGVMCAKCRSKTLHSSSLQQIKQKMRTIKFRYLCLICKIEFPSIDELEGHMGVHSQQARDTLRALQNRQ</sequence>
<keyword evidence="4" id="KW-0862">Zinc</keyword>
<dbReference type="PANTHER" id="PTHR24379:SF127">
    <property type="entry name" value="BLOODY FINGERS-RELATED"/>
    <property type="match status" value="1"/>
</dbReference>
<dbReference type="SMART" id="SM00355">
    <property type="entry name" value="ZnF_C2H2"/>
    <property type="match status" value="5"/>
</dbReference>
<keyword evidence="1" id="KW-0479">Metal-binding</keyword>
<evidence type="ECO:0000256" key="3">
    <source>
        <dbReference type="ARBA" id="ARBA00022771"/>
    </source>
</evidence>
<dbReference type="GO" id="GO:0000981">
    <property type="term" value="F:DNA-binding transcription factor activity, RNA polymerase II-specific"/>
    <property type="evidence" value="ECO:0007669"/>
    <property type="project" value="TreeGrafter"/>
</dbReference>
<accession>A0AAV6U9J1</accession>
<feature type="region of interest" description="Disordered" evidence="6">
    <location>
        <begin position="303"/>
        <end position="369"/>
    </location>
</feature>
<dbReference type="GO" id="GO:0005634">
    <property type="term" value="C:nucleus"/>
    <property type="evidence" value="ECO:0007669"/>
    <property type="project" value="TreeGrafter"/>
</dbReference>
<evidence type="ECO:0000259" key="7">
    <source>
        <dbReference type="PROSITE" id="PS50157"/>
    </source>
</evidence>
<evidence type="ECO:0000256" key="5">
    <source>
        <dbReference type="PROSITE-ProRule" id="PRU00042"/>
    </source>
</evidence>
<dbReference type="PROSITE" id="PS50157">
    <property type="entry name" value="ZINC_FINGER_C2H2_2"/>
    <property type="match status" value="2"/>
</dbReference>
<keyword evidence="2" id="KW-0677">Repeat</keyword>
<comment type="caution">
    <text evidence="8">The sequence shown here is derived from an EMBL/GenBank/DDBJ whole genome shotgun (WGS) entry which is preliminary data.</text>
</comment>
<dbReference type="InterPro" id="IPR013087">
    <property type="entry name" value="Znf_C2H2_type"/>
</dbReference>
<feature type="region of interest" description="Disordered" evidence="6">
    <location>
        <begin position="102"/>
        <end position="154"/>
    </location>
</feature>
<dbReference type="GO" id="GO:0008270">
    <property type="term" value="F:zinc ion binding"/>
    <property type="evidence" value="ECO:0007669"/>
    <property type="project" value="UniProtKB-KW"/>
</dbReference>
<feature type="compositionally biased region" description="Polar residues" evidence="6">
    <location>
        <begin position="103"/>
        <end position="139"/>
    </location>
</feature>